<dbReference type="EMBL" id="JAMFTS010000001">
    <property type="protein sequence ID" value="KAJ4809578.1"/>
    <property type="molecule type" value="Genomic_DNA"/>
</dbReference>
<proteinExistence type="inferred from homology"/>
<accession>A0AAV8GV98</accession>
<keyword evidence="4 6" id="KW-1133">Transmembrane helix</keyword>
<evidence type="ECO:0000256" key="3">
    <source>
        <dbReference type="ARBA" id="ARBA00022692"/>
    </source>
</evidence>
<keyword evidence="3 6" id="KW-0812">Transmembrane</keyword>
<comment type="caution">
    <text evidence="7">The sequence shown here is derived from an EMBL/GenBank/DDBJ whole genome shotgun (WGS) entry which is preliminary data.</text>
</comment>
<gene>
    <name evidence="7" type="ORF">LUZ62_022144</name>
</gene>
<dbReference type="AlphaFoldDB" id="A0AAV8GV98"/>
<feature type="transmembrane region" description="Helical" evidence="6">
    <location>
        <begin position="216"/>
        <end position="233"/>
    </location>
</feature>
<dbReference type="InterPro" id="IPR006043">
    <property type="entry name" value="NCS2"/>
</dbReference>
<evidence type="ECO:0000256" key="6">
    <source>
        <dbReference type="SAM" id="Phobius"/>
    </source>
</evidence>
<sequence length="290" mass="31439">MVPVVALVGFGLFDRGFPVVGRCVEIGLPMLILFVALSQYFKWIYTRHIPVLERFALLISIAFVWVYAHILTAGGEYKNRPLHTQINCRTDRANLISSAPWIKIPYPLQWGPPTFNAGHCFGMMAAVVVSMVESTGAFKAAARLASATTPPVPVLSRGIGCQGLSILLDGLCGSLTGSSVSVENVELLGSTGVVGGGGTLLFSYLQFTNMNSMRNLFIVGVSLFLVLSVPEYFDRYTIGAQHGPAHTKAGWFNDWINTTFASPPTVALIVAVILDNSLEFREAGRDRGMH</sequence>
<evidence type="ECO:0000313" key="7">
    <source>
        <dbReference type="EMBL" id="KAJ4809578.1"/>
    </source>
</evidence>
<dbReference type="Pfam" id="PF00860">
    <property type="entry name" value="Xan_ur_permease"/>
    <property type="match status" value="1"/>
</dbReference>
<evidence type="ECO:0000313" key="8">
    <source>
        <dbReference type="Proteomes" id="UP001140206"/>
    </source>
</evidence>
<evidence type="ECO:0000256" key="4">
    <source>
        <dbReference type="ARBA" id="ARBA00022989"/>
    </source>
</evidence>
<comment type="subcellular location">
    <subcellularLocation>
        <location evidence="1">Membrane</location>
        <topology evidence="1">Multi-pass membrane protein</topology>
    </subcellularLocation>
</comment>
<evidence type="ECO:0000256" key="5">
    <source>
        <dbReference type="ARBA" id="ARBA00023136"/>
    </source>
</evidence>
<dbReference type="GO" id="GO:0016020">
    <property type="term" value="C:membrane"/>
    <property type="evidence" value="ECO:0007669"/>
    <property type="project" value="UniProtKB-SubCell"/>
</dbReference>
<comment type="similarity">
    <text evidence="2">Belongs to the nucleobase:cation symporter-2 (NCS2) (TC 2.A.40) family.</text>
</comment>
<dbReference type="Proteomes" id="UP001140206">
    <property type="component" value="Chromosome 1"/>
</dbReference>
<dbReference type="PANTHER" id="PTHR11119">
    <property type="entry name" value="XANTHINE-URACIL / VITAMIN C PERMEASE FAMILY MEMBER"/>
    <property type="match status" value="1"/>
</dbReference>
<keyword evidence="5 6" id="KW-0472">Membrane</keyword>
<reference evidence="7" key="1">
    <citation type="submission" date="2022-08" db="EMBL/GenBank/DDBJ databases">
        <authorList>
            <person name="Marques A."/>
        </authorList>
    </citation>
    <scope>NUCLEOTIDE SEQUENCE</scope>
    <source>
        <strain evidence="7">RhyPub2mFocal</strain>
        <tissue evidence="7">Leaves</tissue>
    </source>
</reference>
<name>A0AAV8GV98_9POAL</name>
<protein>
    <submittedName>
        <fullName evidence="7">Xanthine/uracil permease family protein</fullName>
    </submittedName>
</protein>
<feature type="transmembrane region" description="Helical" evidence="6">
    <location>
        <begin position="55"/>
        <end position="74"/>
    </location>
</feature>
<evidence type="ECO:0000256" key="1">
    <source>
        <dbReference type="ARBA" id="ARBA00004141"/>
    </source>
</evidence>
<evidence type="ECO:0000256" key="2">
    <source>
        <dbReference type="ARBA" id="ARBA00008821"/>
    </source>
</evidence>
<dbReference type="GO" id="GO:0022857">
    <property type="term" value="F:transmembrane transporter activity"/>
    <property type="evidence" value="ECO:0007669"/>
    <property type="project" value="InterPro"/>
</dbReference>
<feature type="transmembrane region" description="Helical" evidence="6">
    <location>
        <begin position="26"/>
        <end position="43"/>
    </location>
</feature>
<keyword evidence="8" id="KW-1185">Reference proteome</keyword>
<organism evidence="7 8">
    <name type="scientific">Rhynchospora pubera</name>
    <dbReference type="NCBI Taxonomy" id="906938"/>
    <lineage>
        <taxon>Eukaryota</taxon>
        <taxon>Viridiplantae</taxon>
        <taxon>Streptophyta</taxon>
        <taxon>Embryophyta</taxon>
        <taxon>Tracheophyta</taxon>
        <taxon>Spermatophyta</taxon>
        <taxon>Magnoliopsida</taxon>
        <taxon>Liliopsida</taxon>
        <taxon>Poales</taxon>
        <taxon>Cyperaceae</taxon>
        <taxon>Cyperoideae</taxon>
        <taxon>Rhynchosporeae</taxon>
        <taxon>Rhynchospora</taxon>
    </lineage>
</organism>